<dbReference type="WBParaSite" id="TCLT_0000009001-mRNA-1">
    <property type="protein sequence ID" value="TCLT_0000009001-mRNA-1"/>
    <property type="gene ID" value="TCLT_0000009001"/>
</dbReference>
<dbReference type="EMBL" id="UYYF01000005">
    <property type="protein sequence ID" value="VDM94918.1"/>
    <property type="molecule type" value="Genomic_DNA"/>
</dbReference>
<gene>
    <name evidence="3" type="ORF">TCLT_LOCUS91</name>
</gene>
<dbReference type="GO" id="GO:0071277">
    <property type="term" value="P:cellular response to calcium ion"/>
    <property type="evidence" value="ECO:0007669"/>
    <property type="project" value="TreeGrafter"/>
</dbReference>
<evidence type="ECO:0000313" key="4">
    <source>
        <dbReference type="Proteomes" id="UP000276776"/>
    </source>
</evidence>
<dbReference type="AlphaFoldDB" id="A0A0N5CJ93"/>
<protein>
    <submittedName>
        <fullName evidence="5">Copine domain-containing protein</fullName>
    </submittedName>
</protein>
<keyword evidence="4" id="KW-1185">Reference proteome</keyword>
<reference evidence="5" key="1">
    <citation type="submission" date="2017-02" db="UniProtKB">
        <authorList>
            <consortium name="WormBaseParasite"/>
        </authorList>
    </citation>
    <scope>IDENTIFICATION</scope>
</reference>
<evidence type="ECO:0000313" key="5">
    <source>
        <dbReference type="WBParaSite" id="TCLT_0000009001-mRNA-1"/>
    </source>
</evidence>
<evidence type="ECO:0000256" key="1">
    <source>
        <dbReference type="SAM" id="MobiDB-lite"/>
    </source>
</evidence>
<dbReference type="GO" id="GO:0005886">
    <property type="term" value="C:plasma membrane"/>
    <property type="evidence" value="ECO:0007669"/>
    <property type="project" value="TreeGrafter"/>
</dbReference>
<organism evidence="5">
    <name type="scientific">Thelazia callipaeda</name>
    <name type="common">Oriental eyeworm</name>
    <name type="synonym">Parasitic nematode</name>
    <dbReference type="NCBI Taxonomy" id="103827"/>
    <lineage>
        <taxon>Eukaryota</taxon>
        <taxon>Metazoa</taxon>
        <taxon>Ecdysozoa</taxon>
        <taxon>Nematoda</taxon>
        <taxon>Chromadorea</taxon>
        <taxon>Rhabditida</taxon>
        <taxon>Spirurina</taxon>
        <taxon>Spiruromorpha</taxon>
        <taxon>Thelazioidea</taxon>
        <taxon>Thelaziidae</taxon>
        <taxon>Thelazia</taxon>
    </lineage>
</organism>
<dbReference type="Proteomes" id="UP000276776">
    <property type="component" value="Unassembled WGS sequence"/>
</dbReference>
<evidence type="ECO:0000313" key="3">
    <source>
        <dbReference type="EMBL" id="VDM94918.1"/>
    </source>
</evidence>
<feature type="region of interest" description="Disordered" evidence="1">
    <location>
        <begin position="597"/>
        <end position="619"/>
    </location>
</feature>
<accession>A0A0N5CJ93</accession>
<proteinExistence type="predicted"/>
<dbReference type="OrthoDB" id="5855668at2759"/>
<dbReference type="PANTHER" id="PTHR10857">
    <property type="entry name" value="COPINE"/>
    <property type="match status" value="1"/>
</dbReference>
<evidence type="ECO:0000259" key="2">
    <source>
        <dbReference type="Pfam" id="PF07002"/>
    </source>
</evidence>
<dbReference type="OMA" id="QFCLNLE"/>
<dbReference type="Pfam" id="PF07002">
    <property type="entry name" value="Copine"/>
    <property type="match status" value="1"/>
</dbReference>
<dbReference type="InterPro" id="IPR045052">
    <property type="entry name" value="Copine"/>
</dbReference>
<name>A0A0N5CJ93_THECL</name>
<dbReference type="InterPro" id="IPR010734">
    <property type="entry name" value="Copine_C"/>
</dbReference>
<dbReference type="GO" id="GO:0005544">
    <property type="term" value="F:calcium-dependent phospholipid binding"/>
    <property type="evidence" value="ECO:0007669"/>
    <property type="project" value="InterPro"/>
</dbReference>
<reference evidence="3 4" key="2">
    <citation type="submission" date="2018-11" db="EMBL/GenBank/DDBJ databases">
        <authorList>
            <consortium name="Pathogen Informatics"/>
        </authorList>
    </citation>
    <scope>NUCLEOTIDE SEQUENCE [LARGE SCALE GENOMIC DNA]</scope>
</reference>
<feature type="compositionally biased region" description="Polar residues" evidence="1">
    <location>
        <begin position="597"/>
        <end position="614"/>
    </location>
</feature>
<dbReference type="PANTHER" id="PTHR10857:SF131">
    <property type="entry name" value="COPINE C-TERMINAL DOMAIN-CONTAINING PROTEIN"/>
    <property type="match status" value="1"/>
</dbReference>
<sequence>MNMMRIRHIIAMRKALKADPLLPPISKSCKNPSDYRSHNVKAPAKDVLGISLHISDLKIELFKYNEIICLISVNEEGSENSWKLVTTTDVMVKKDDIFIPNAFTVEYTFKRDQNLKIEIYDYSEHELIIVGMTTLFLTEILTSSPGFSKNLIKNESNEIIGIVSISYKTETKEQPILFQFHGKNFPKKGLENTQIYFQMFGIGENDERTLLYESECQYYSSKLQWKPFQLMKDEFNCFKNRSFEIACYSQDEHEKCLLIGQVSATYNELLSIVEGRNTFPIRFGKGMKKINGTIEKVKCNEMAVYSFLDYITSGEAKKYCRYYLALAIAVDFSKSNPKHSYETFAHDVEWVIRTLCLPFRRHNFPQIYTAFGFGARIPPHFRESQQFCLNLETDPNCQGSDGLIDAFRKANAQVQSSSTAHFAHIIYHLAKLASNVHRREDHFPCPYFVLAIISKGKIGDIRETIQATIFASKTPLSLIFIATEDDCDEMERLGLSAGRLSFQNRRAERDMLQFVPISKIRNKLSQKVDSEQLFLERALRYVPKQMINWLMKNNRIPQDFKHYHLSQLSSSVSSQLRFTEQNEEEAKAKLDDCFDKGQSSDALDNKYPVSTSDDSSTEKEQVYTAYIY</sequence>
<dbReference type="STRING" id="103827.A0A0N5CJ93"/>
<feature type="domain" description="Copine C-terminal" evidence="2">
    <location>
        <begin position="363"/>
        <end position="553"/>
    </location>
</feature>